<evidence type="ECO:0000313" key="2">
    <source>
        <dbReference type="Proteomes" id="UP000663828"/>
    </source>
</evidence>
<protein>
    <submittedName>
        <fullName evidence="1">Uncharacterized protein</fullName>
    </submittedName>
</protein>
<evidence type="ECO:0000313" key="1">
    <source>
        <dbReference type="EMBL" id="CAF1691327.1"/>
    </source>
</evidence>
<accession>A0A816HQ69</accession>
<organism evidence="1 2">
    <name type="scientific">Adineta ricciae</name>
    <name type="common">Rotifer</name>
    <dbReference type="NCBI Taxonomy" id="249248"/>
    <lineage>
        <taxon>Eukaryota</taxon>
        <taxon>Metazoa</taxon>
        <taxon>Spiralia</taxon>
        <taxon>Gnathifera</taxon>
        <taxon>Rotifera</taxon>
        <taxon>Eurotatoria</taxon>
        <taxon>Bdelloidea</taxon>
        <taxon>Adinetida</taxon>
        <taxon>Adinetidae</taxon>
        <taxon>Adineta</taxon>
    </lineage>
</organism>
<feature type="non-terminal residue" evidence="1">
    <location>
        <position position="27"/>
    </location>
</feature>
<name>A0A816HQ69_ADIRI</name>
<sequence>MLLIPSNDSPLPIAFMIKKITVRSTMV</sequence>
<dbReference type="EMBL" id="CAJNOR010021450">
    <property type="protein sequence ID" value="CAF1691327.1"/>
    <property type="molecule type" value="Genomic_DNA"/>
</dbReference>
<dbReference type="Proteomes" id="UP000663828">
    <property type="component" value="Unassembled WGS sequence"/>
</dbReference>
<keyword evidence="2" id="KW-1185">Reference proteome</keyword>
<dbReference type="AlphaFoldDB" id="A0A816HQ69"/>
<proteinExistence type="predicted"/>
<reference evidence="1" key="1">
    <citation type="submission" date="2021-02" db="EMBL/GenBank/DDBJ databases">
        <authorList>
            <person name="Nowell W R."/>
        </authorList>
    </citation>
    <scope>NUCLEOTIDE SEQUENCE</scope>
</reference>
<gene>
    <name evidence="1" type="ORF">XAT740_LOCUS64139</name>
</gene>
<comment type="caution">
    <text evidence="1">The sequence shown here is derived from an EMBL/GenBank/DDBJ whole genome shotgun (WGS) entry which is preliminary data.</text>
</comment>